<dbReference type="RefSeq" id="WP_245195673.1">
    <property type="nucleotide sequence ID" value="NZ_CP072611.1"/>
</dbReference>
<evidence type="ECO:0000256" key="6">
    <source>
        <dbReference type="SAM" id="MobiDB-lite"/>
    </source>
</evidence>
<dbReference type="InterPro" id="IPR001155">
    <property type="entry name" value="OxRdtase_FMN_N"/>
</dbReference>
<sequence>MSDKPVSGQTMLFSPYTLRGVTFPNRIVLAPMQMYMTGPDGRATDWHLQHLAKYALGGFGTVMTEALIVEPRGRSTYGDCGIWSDDQIAPLRRISDFLREQGAVPAAQLHHVGPKASRQRPFEGLQPLGPAEAARGEAPWQPVSSSPGRSIEEYHEPRELTVDEIRELVEAYAAAAKRVDQAGYDVLDIHAAHGYLIHSFLSPVANLRTDEYGGDINGRMRFALEIAEAVRSAWPSSKPILYRISCVDWRKDLDDRTDGWTIEDSFVLAGELKKRGIDVVDCSSGGIRAANSVMDYAKKRKKLERGHQVPYAEAIRRKAEVPTMAVGVILDGPQAEAILQAGQADLIAIGREALYNPHWGLHAARALSADPNWGYWPSSYGWWLELRERIGIEDPKP</sequence>
<dbReference type="Proteomes" id="UP001597371">
    <property type="component" value="Unassembled WGS sequence"/>
</dbReference>
<dbReference type="PANTHER" id="PTHR43303:SF4">
    <property type="entry name" value="NADPH DEHYDROGENASE C23G7.10C-RELATED"/>
    <property type="match status" value="1"/>
</dbReference>
<comment type="cofactor">
    <cofactor evidence="1">
        <name>FMN</name>
        <dbReference type="ChEBI" id="CHEBI:58210"/>
    </cofactor>
</comment>
<keyword evidence="9" id="KW-1185">Reference proteome</keyword>
<dbReference type="CDD" id="cd02932">
    <property type="entry name" value="OYE_YqiM_FMN"/>
    <property type="match status" value="1"/>
</dbReference>
<feature type="domain" description="NADH:flavin oxidoreductase/NADH oxidase N-terminal" evidence="7">
    <location>
        <begin position="12"/>
        <end position="365"/>
    </location>
</feature>
<evidence type="ECO:0000256" key="5">
    <source>
        <dbReference type="ARBA" id="ARBA00023002"/>
    </source>
</evidence>
<organism evidence="8 9">
    <name type="scientific">Aureimonas populi</name>
    <dbReference type="NCBI Taxonomy" id="1701758"/>
    <lineage>
        <taxon>Bacteria</taxon>
        <taxon>Pseudomonadati</taxon>
        <taxon>Pseudomonadota</taxon>
        <taxon>Alphaproteobacteria</taxon>
        <taxon>Hyphomicrobiales</taxon>
        <taxon>Aurantimonadaceae</taxon>
        <taxon>Aureimonas</taxon>
    </lineage>
</organism>
<dbReference type="EMBL" id="JBHUIJ010000013">
    <property type="protein sequence ID" value="MFD2238179.1"/>
    <property type="molecule type" value="Genomic_DNA"/>
</dbReference>
<dbReference type="Gene3D" id="3.20.20.70">
    <property type="entry name" value="Aldolase class I"/>
    <property type="match status" value="1"/>
</dbReference>
<evidence type="ECO:0000259" key="7">
    <source>
        <dbReference type="Pfam" id="PF00724"/>
    </source>
</evidence>
<keyword evidence="2" id="KW-0285">Flavoprotein</keyword>
<keyword evidence="3" id="KW-0288">FMN</keyword>
<comment type="caution">
    <text evidence="8">The sequence shown here is derived from an EMBL/GenBank/DDBJ whole genome shotgun (WGS) entry which is preliminary data.</text>
</comment>
<reference evidence="9" key="1">
    <citation type="journal article" date="2019" name="Int. J. Syst. Evol. Microbiol.">
        <title>The Global Catalogue of Microorganisms (GCM) 10K type strain sequencing project: providing services to taxonomists for standard genome sequencing and annotation.</title>
        <authorList>
            <consortium name="The Broad Institute Genomics Platform"/>
            <consortium name="The Broad Institute Genome Sequencing Center for Infectious Disease"/>
            <person name="Wu L."/>
            <person name="Ma J."/>
        </authorList>
    </citation>
    <scope>NUCLEOTIDE SEQUENCE [LARGE SCALE GENOMIC DNA]</scope>
    <source>
        <strain evidence="9">ZS-35-S2</strain>
    </source>
</reference>
<keyword evidence="5" id="KW-0560">Oxidoreductase</keyword>
<evidence type="ECO:0000313" key="8">
    <source>
        <dbReference type="EMBL" id="MFD2238179.1"/>
    </source>
</evidence>
<evidence type="ECO:0000256" key="3">
    <source>
        <dbReference type="ARBA" id="ARBA00022643"/>
    </source>
</evidence>
<feature type="region of interest" description="Disordered" evidence="6">
    <location>
        <begin position="108"/>
        <end position="150"/>
    </location>
</feature>
<accession>A0ABW5CLJ8</accession>
<protein>
    <submittedName>
        <fullName evidence="8">NADH:flavin oxidoreductase/NADH oxidase</fullName>
    </submittedName>
</protein>
<evidence type="ECO:0000256" key="1">
    <source>
        <dbReference type="ARBA" id="ARBA00001917"/>
    </source>
</evidence>
<dbReference type="PANTHER" id="PTHR43303">
    <property type="entry name" value="NADPH DEHYDROGENASE C23G7.10C-RELATED"/>
    <property type="match status" value="1"/>
</dbReference>
<dbReference type="SUPFAM" id="SSF51395">
    <property type="entry name" value="FMN-linked oxidoreductases"/>
    <property type="match status" value="1"/>
</dbReference>
<gene>
    <name evidence="8" type="ORF">ACFSKQ_12005</name>
</gene>
<evidence type="ECO:0000256" key="2">
    <source>
        <dbReference type="ARBA" id="ARBA00022630"/>
    </source>
</evidence>
<proteinExistence type="predicted"/>
<dbReference type="InterPro" id="IPR044152">
    <property type="entry name" value="YqjM-like"/>
</dbReference>
<keyword evidence="4" id="KW-0521">NADP</keyword>
<evidence type="ECO:0000256" key="4">
    <source>
        <dbReference type="ARBA" id="ARBA00022857"/>
    </source>
</evidence>
<dbReference type="Pfam" id="PF00724">
    <property type="entry name" value="Oxidored_FMN"/>
    <property type="match status" value="1"/>
</dbReference>
<evidence type="ECO:0000313" key="9">
    <source>
        <dbReference type="Proteomes" id="UP001597371"/>
    </source>
</evidence>
<dbReference type="InterPro" id="IPR013785">
    <property type="entry name" value="Aldolase_TIM"/>
</dbReference>
<name>A0ABW5CLJ8_9HYPH</name>